<gene>
    <name evidence="3" type="ORF">H4W34_002303</name>
</gene>
<evidence type="ECO:0000313" key="4">
    <source>
        <dbReference type="Proteomes" id="UP000627838"/>
    </source>
</evidence>
<sequence>MSTEKLLRPVVDPSLPPDERDLLAESMDGLTPAGEEPPENGGRTTADRWWALGIATACGFTPAATLPWLLGGAGALLGVLAQVGTAVLWWRFGFGAFLAGGTALQVVSWIVLYACSGDGPREKLGRTHHGRYFLTDDLGGASVDVVRAQRSADTVLESEVCKAGLLDGDGVDVRALEWEIAVTGRETTVEKRALRKLSKENRGDDALRLALKPRWRAVNLARNEMRERVSALNTYGNKVRAADRAYRAKQRGEGTDEQFQERMAEVRESAAALAAAPATGGEARK</sequence>
<evidence type="ECO:0000256" key="1">
    <source>
        <dbReference type="SAM" id="MobiDB-lite"/>
    </source>
</evidence>
<keyword evidence="2" id="KW-0812">Transmembrane</keyword>
<feature type="transmembrane region" description="Helical" evidence="2">
    <location>
        <begin position="96"/>
        <end position="116"/>
    </location>
</feature>
<keyword evidence="2" id="KW-0472">Membrane</keyword>
<dbReference type="RefSeq" id="WP_192759154.1">
    <property type="nucleotide sequence ID" value="NZ_JADBDZ010000001.1"/>
</dbReference>
<keyword evidence="4" id="KW-1185">Reference proteome</keyword>
<accession>A0ABR9JQS6</accession>
<comment type="caution">
    <text evidence="3">The sequence shown here is derived from an EMBL/GenBank/DDBJ whole genome shotgun (WGS) entry which is preliminary data.</text>
</comment>
<dbReference type="EMBL" id="JADBDZ010000001">
    <property type="protein sequence ID" value="MBE1532470.1"/>
    <property type="molecule type" value="Genomic_DNA"/>
</dbReference>
<reference evidence="3 4" key="1">
    <citation type="submission" date="2020-10" db="EMBL/GenBank/DDBJ databases">
        <title>Sequencing the genomes of 1000 actinobacteria strains.</title>
        <authorList>
            <person name="Klenk H.-P."/>
        </authorList>
    </citation>
    <scope>NUCLEOTIDE SEQUENCE [LARGE SCALE GENOMIC DNA]</scope>
    <source>
        <strain evidence="3 4">DSM 46744</strain>
    </source>
</reference>
<feature type="region of interest" description="Disordered" evidence="1">
    <location>
        <begin position="1"/>
        <end position="44"/>
    </location>
</feature>
<evidence type="ECO:0000256" key="2">
    <source>
        <dbReference type="SAM" id="Phobius"/>
    </source>
</evidence>
<proteinExistence type="predicted"/>
<organism evidence="3 4">
    <name type="scientific">Actinomadura algeriensis</name>
    <dbReference type="NCBI Taxonomy" id="1679523"/>
    <lineage>
        <taxon>Bacteria</taxon>
        <taxon>Bacillati</taxon>
        <taxon>Actinomycetota</taxon>
        <taxon>Actinomycetes</taxon>
        <taxon>Streptosporangiales</taxon>
        <taxon>Thermomonosporaceae</taxon>
        <taxon>Actinomadura</taxon>
    </lineage>
</organism>
<evidence type="ECO:0000313" key="3">
    <source>
        <dbReference type="EMBL" id="MBE1532470.1"/>
    </source>
</evidence>
<name>A0ABR9JQS6_9ACTN</name>
<keyword evidence="2" id="KW-1133">Transmembrane helix</keyword>
<protein>
    <submittedName>
        <fullName evidence="3">Uncharacterized protein</fullName>
    </submittedName>
</protein>
<dbReference type="Proteomes" id="UP000627838">
    <property type="component" value="Unassembled WGS sequence"/>
</dbReference>